<evidence type="ECO:0000313" key="2">
    <source>
        <dbReference type="EMBL" id="MEQ2213531.1"/>
    </source>
</evidence>
<dbReference type="Proteomes" id="UP001434883">
    <property type="component" value="Unassembled WGS sequence"/>
</dbReference>
<reference evidence="2 3" key="1">
    <citation type="submission" date="2021-06" db="EMBL/GenBank/DDBJ databases">
        <authorList>
            <person name="Palmer J.M."/>
        </authorList>
    </citation>
    <scope>NUCLEOTIDE SEQUENCE [LARGE SCALE GENOMIC DNA]</scope>
    <source>
        <strain evidence="2 3">XC_2019</strain>
        <tissue evidence="2">Muscle</tissue>
    </source>
</reference>
<dbReference type="EMBL" id="JAHRIN010062258">
    <property type="protein sequence ID" value="MEQ2213531.1"/>
    <property type="molecule type" value="Genomic_DNA"/>
</dbReference>
<evidence type="ECO:0000313" key="3">
    <source>
        <dbReference type="Proteomes" id="UP001434883"/>
    </source>
</evidence>
<feature type="compositionally biased region" description="Low complexity" evidence="1">
    <location>
        <begin position="101"/>
        <end position="129"/>
    </location>
</feature>
<accession>A0ABV0S0U4</accession>
<gene>
    <name evidence="2" type="ORF">XENOCAPTIV_016585</name>
</gene>
<keyword evidence="3" id="KW-1185">Reference proteome</keyword>
<feature type="compositionally biased region" description="Low complexity" evidence="1">
    <location>
        <begin position="136"/>
        <end position="147"/>
    </location>
</feature>
<name>A0ABV0S0U4_9TELE</name>
<evidence type="ECO:0000256" key="1">
    <source>
        <dbReference type="SAM" id="MobiDB-lite"/>
    </source>
</evidence>
<feature type="region of interest" description="Disordered" evidence="1">
    <location>
        <begin position="51"/>
        <end position="159"/>
    </location>
</feature>
<protein>
    <submittedName>
        <fullName evidence="2">Uncharacterized protein</fullName>
    </submittedName>
</protein>
<comment type="caution">
    <text evidence="2">The sequence shown here is derived from an EMBL/GenBank/DDBJ whole genome shotgun (WGS) entry which is preliminary data.</text>
</comment>
<proteinExistence type="predicted"/>
<feature type="non-terminal residue" evidence="2">
    <location>
        <position position="159"/>
    </location>
</feature>
<organism evidence="2 3">
    <name type="scientific">Xenoophorus captivus</name>
    <dbReference type="NCBI Taxonomy" id="1517983"/>
    <lineage>
        <taxon>Eukaryota</taxon>
        <taxon>Metazoa</taxon>
        <taxon>Chordata</taxon>
        <taxon>Craniata</taxon>
        <taxon>Vertebrata</taxon>
        <taxon>Euteleostomi</taxon>
        <taxon>Actinopterygii</taxon>
        <taxon>Neopterygii</taxon>
        <taxon>Teleostei</taxon>
        <taxon>Neoteleostei</taxon>
        <taxon>Acanthomorphata</taxon>
        <taxon>Ovalentaria</taxon>
        <taxon>Atherinomorphae</taxon>
        <taxon>Cyprinodontiformes</taxon>
        <taxon>Goodeidae</taxon>
        <taxon>Xenoophorus</taxon>
    </lineage>
</organism>
<sequence length="159" mass="18017">LLLSILAVQRLQVNGDPVGFAKKYEDAETLLADSQPDFYGPQFPVEYKEAIGGPLSPEDLPNWPNAPQQHYGHPPQSLEVSQHKWYHKYPPQGLQHQQHDYLPQGPLLPQYQQQHQGPLPQGPVVPQRQQQRHHGPLPQGPVVPQRQQQRHHGPLPQGP</sequence>
<feature type="non-terminal residue" evidence="2">
    <location>
        <position position="1"/>
    </location>
</feature>